<dbReference type="EMBL" id="UYJE01000358">
    <property type="protein sequence ID" value="VDH92659.1"/>
    <property type="molecule type" value="Genomic_DNA"/>
</dbReference>
<dbReference type="AlphaFoldDB" id="A0A8B6BN17"/>
<dbReference type="Proteomes" id="UP000596742">
    <property type="component" value="Unassembled WGS sequence"/>
</dbReference>
<evidence type="ECO:0000256" key="1">
    <source>
        <dbReference type="SAM" id="MobiDB-lite"/>
    </source>
</evidence>
<comment type="caution">
    <text evidence="2">The sequence shown here is derived from an EMBL/GenBank/DDBJ whole genome shotgun (WGS) entry which is preliminary data.</text>
</comment>
<proteinExistence type="predicted"/>
<feature type="region of interest" description="Disordered" evidence="1">
    <location>
        <begin position="50"/>
        <end position="72"/>
    </location>
</feature>
<name>A0A8B6BN17_MYTGA</name>
<gene>
    <name evidence="2" type="ORF">MGAL_10B042377</name>
</gene>
<organism evidence="2 3">
    <name type="scientific">Mytilus galloprovincialis</name>
    <name type="common">Mediterranean mussel</name>
    <dbReference type="NCBI Taxonomy" id="29158"/>
    <lineage>
        <taxon>Eukaryota</taxon>
        <taxon>Metazoa</taxon>
        <taxon>Spiralia</taxon>
        <taxon>Lophotrochozoa</taxon>
        <taxon>Mollusca</taxon>
        <taxon>Bivalvia</taxon>
        <taxon>Autobranchia</taxon>
        <taxon>Pteriomorphia</taxon>
        <taxon>Mytilida</taxon>
        <taxon>Mytiloidea</taxon>
        <taxon>Mytilidae</taxon>
        <taxon>Mytilinae</taxon>
        <taxon>Mytilus</taxon>
    </lineage>
</organism>
<keyword evidence="3" id="KW-1185">Reference proteome</keyword>
<evidence type="ECO:0000313" key="3">
    <source>
        <dbReference type="Proteomes" id="UP000596742"/>
    </source>
</evidence>
<protein>
    <submittedName>
        <fullName evidence="2">Uncharacterized protein</fullName>
    </submittedName>
</protein>
<dbReference type="OrthoDB" id="6130022at2759"/>
<reference evidence="2" key="1">
    <citation type="submission" date="2018-11" db="EMBL/GenBank/DDBJ databases">
        <authorList>
            <person name="Alioto T."/>
            <person name="Alioto T."/>
        </authorList>
    </citation>
    <scope>NUCLEOTIDE SEQUENCE</scope>
</reference>
<evidence type="ECO:0000313" key="2">
    <source>
        <dbReference type="EMBL" id="VDH92659.1"/>
    </source>
</evidence>
<accession>A0A8B6BN17</accession>
<sequence length="174" mass="19680">MALAINVETPDETYDEIAHYTDIIEIDNLQPTSQENDNSIMSMINSDIDVVPGEHTSTSSDNDRDSSEYLDDGYEKPYTTLEVAEDGHVYLTTKQKSDHANVIPFQNVDFGQACELLEEDYLSDTDKTNAHDEHENLNLNNHVNDINETNDSVPQTFINPQINKAEYTNLSLNH</sequence>